<accession>A0A7S2NTU1</accession>
<reference evidence="1" key="1">
    <citation type="submission" date="2021-01" db="EMBL/GenBank/DDBJ databases">
        <authorList>
            <person name="Corre E."/>
            <person name="Pelletier E."/>
            <person name="Niang G."/>
            <person name="Scheremetjew M."/>
            <person name="Finn R."/>
            <person name="Kale V."/>
            <person name="Holt S."/>
            <person name="Cochrane G."/>
            <person name="Meng A."/>
            <person name="Brown T."/>
            <person name="Cohen L."/>
        </authorList>
    </citation>
    <scope>NUCLEOTIDE SEQUENCE</scope>
    <source>
        <strain evidence="1">RCC3387</strain>
    </source>
</reference>
<gene>
    <name evidence="1" type="ORF">BRAN1462_LOCUS22973</name>
</gene>
<protein>
    <submittedName>
        <fullName evidence="1">Uncharacterized protein</fullName>
    </submittedName>
</protein>
<evidence type="ECO:0000313" key="1">
    <source>
        <dbReference type="EMBL" id="CAD9560132.1"/>
    </source>
</evidence>
<organism evidence="1">
    <name type="scientific">Zooxanthella nutricula</name>
    <dbReference type="NCBI Taxonomy" id="1333877"/>
    <lineage>
        <taxon>Eukaryota</taxon>
        <taxon>Sar</taxon>
        <taxon>Alveolata</taxon>
        <taxon>Dinophyceae</taxon>
        <taxon>Peridiniales</taxon>
        <taxon>Peridiniales incertae sedis</taxon>
        <taxon>Zooxanthella</taxon>
    </lineage>
</organism>
<dbReference type="EMBL" id="HBGW01036319">
    <property type="protein sequence ID" value="CAD9560132.1"/>
    <property type="molecule type" value="Transcribed_RNA"/>
</dbReference>
<proteinExistence type="predicted"/>
<dbReference type="AlphaFoldDB" id="A0A7S2NTU1"/>
<name>A0A7S2NTU1_9DINO</name>
<sequence>MLRLSRPLLNQTPKKRATRFWTKRRHLMQYLDHYRHLWKPRREHFDRRRQQEHIYKEDYAAPAFRYPGFWPAAFGFEKTQAVQALTPAGGDSLGARRGGGS</sequence>